<keyword evidence="4" id="KW-1185">Reference proteome</keyword>
<feature type="region of interest" description="Disordered" evidence="1">
    <location>
        <begin position="67"/>
        <end position="101"/>
    </location>
</feature>
<sequence>MQNNQLINAQSSSELQLPHQQPTIRITEQLNSNSLPITVNDLFQCMNSIFSVQNTKIQHLKQNQFAIQSQKPNRNELTNLTQKTTTDSNAPFNLEQTEGEM</sequence>
<dbReference type="EMBL" id="CAXDID020000127">
    <property type="protein sequence ID" value="CAL6034188.1"/>
    <property type="molecule type" value="Genomic_DNA"/>
</dbReference>
<evidence type="ECO:0000313" key="3">
    <source>
        <dbReference type="EMBL" id="CAL6034188.1"/>
    </source>
</evidence>
<reference evidence="2" key="1">
    <citation type="submission" date="2023-06" db="EMBL/GenBank/DDBJ databases">
        <authorList>
            <person name="Kurt Z."/>
        </authorList>
    </citation>
    <scope>NUCLEOTIDE SEQUENCE</scope>
</reference>
<proteinExistence type="predicted"/>
<name>A0AA86REX8_9EUKA</name>
<dbReference type="EMBL" id="CATOUU010001084">
    <property type="protein sequence ID" value="CAI9970969.1"/>
    <property type="molecule type" value="Genomic_DNA"/>
</dbReference>
<accession>A0AA86REX8</accession>
<evidence type="ECO:0000256" key="1">
    <source>
        <dbReference type="SAM" id="MobiDB-lite"/>
    </source>
</evidence>
<evidence type="ECO:0000313" key="4">
    <source>
        <dbReference type="Proteomes" id="UP001642409"/>
    </source>
</evidence>
<reference evidence="3 4" key="2">
    <citation type="submission" date="2024-07" db="EMBL/GenBank/DDBJ databases">
        <authorList>
            <person name="Akdeniz Z."/>
        </authorList>
    </citation>
    <scope>NUCLEOTIDE SEQUENCE [LARGE SCALE GENOMIC DNA]</scope>
</reference>
<protein>
    <submittedName>
        <fullName evidence="3">Hypothetical_protein</fullName>
    </submittedName>
</protein>
<comment type="caution">
    <text evidence="2">The sequence shown here is derived from an EMBL/GenBank/DDBJ whole genome shotgun (WGS) entry which is preliminary data.</text>
</comment>
<dbReference type="Proteomes" id="UP001642409">
    <property type="component" value="Unassembled WGS sequence"/>
</dbReference>
<feature type="region of interest" description="Disordered" evidence="1">
    <location>
        <begin position="1"/>
        <end position="20"/>
    </location>
</feature>
<organism evidence="2">
    <name type="scientific">Hexamita inflata</name>
    <dbReference type="NCBI Taxonomy" id="28002"/>
    <lineage>
        <taxon>Eukaryota</taxon>
        <taxon>Metamonada</taxon>
        <taxon>Diplomonadida</taxon>
        <taxon>Hexamitidae</taxon>
        <taxon>Hexamitinae</taxon>
        <taxon>Hexamita</taxon>
    </lineage>
</organism>
<evidence type="ECO:0000313" key="2">
    <source>
        <dbReference type="EMBL" id="CAI9970969.1"/>
    </source>
</evidence>
<gene>
    <name evidence="3" type="ORF">HINF_LOCUS35333</name>
    <name evidence="2" type="ORF">HINF_LOCUS58614</name>
</gene>
<dbReference type="AlphaFoldDB" id="A0AA86REX8"/>